<dbReference type="InterPro" id="IPR020588">
    <property type="entry name" value="RecA_ATP-bd"/>
</dbReference>
<dbReference type="FunFam" id="3.40.50.300:FF:000050">
    <property type="entry name" value="DNA repair protein RadA"/>
    <property type="match status" value="1"/>
</dbReference>
<dbReference type="EMBL" id="CP002683">
    <property type="protein sequence ID" value="AEH44718.1"/>
    <property type="molecule type" value="Genomic_DNA"/>
</dbReference>
<dbReference type="InterPro" id="IPR003593">
    <property type="entry name" value="AAA+_ATPase"/>
</dbReference>
<dbReference type="Proteomes" id="UP000006793">
    <property type="component" value="Chromosome"/>
</dbReference>
<proteinExistence type="inferred from homology"/>
<dbReference type="GO" id="GO:0008270">
    <property type="term" value="F:zinc ion binding"/>
    <property type="evidence" value="ECO:0007669"/>
    <property type="project" value="UniProtKB-KW"/>
</dbReference>
<dbReference type="GO" id="GO:0140664">
    <property type="term" value="F:ATP-dependent DNA damage sensor activity"/>
    <property type="evidence" value="ECO:0007669"/>
    <property type="project" value="InterPro"/>
</dbReference>
<evidence type="ECO:0000256" key="2">
    <source>
        <dbReference type="ARBA" id="ARBA00022741"/>
    </source>
</evidence>
<evidence type="ECO:0000256" key="4">
    <source>
        <dbReference type="ARBA" id="ARBA00022771"/>
    </source>
</evidence>
<dbReference type="Pfam" id="PF13541">
    <property type="entry name" value="ChlI"/>
    <property type="match status" value="1"/>
</dbReference>
<dbReference type="STRING" id="667014.Thein_0841"/>
<dbReference type="Pfam" id="PF18073">
    <property type="entry name" value="Zn_ribbon_LapB"/>
    <property type="match status" value="1"/>
</dbReference>
<evidence type="ECO:0000256" key="12">
    <source>
        <dbReference type="NCBIfam" id="TIGR00416"/>
    </source>
</evidence>
<dbReference type="InterPro" id="IPR020568">
    <property type="entry name" value="Ribosomal_Su5_D2-typ_SF"/>
</dbReference>
<evidence type="ECO:0000256" key="6">
    <source>
        <dbReference type="ARBA" id="ARBA00022833"/>
    </source>
</evidence>
<evidence type="ECO:0000256" key="1">
    <source>
        <dbReference type="ARBA" id="ARBA00022723"/>
    </source>
</evidence>
<reference evidence="15 16" key="2">
    <citation type="journal article" date="2012" name="Stand. Genomic Sci.">
        <title>Complete genome sequence of the thermophilic sulfate-reducing ocean bacterium Thermodesulfatator indicus type strain (CIR29812(T)).</title>
        <authorList>
            <person name="Anderson I."/>
            <person name="Saunders E."/>
            <person name="Lapidus A."/>
            <person name="Nolan M."/>
            <person name="Lucas S."/>
            <person name="Tice H."/>
            <person name="Del Rio T.G."/>
            <person name="Cheng J.F."/>
            <person name="Han C."/>
            <person name="Tapia R."/>
            <person name="Goodwin L.A."/>
            <person name="Pitluck S."/>
            <person name="Liolios K."/>
            <person name="Mavromatis K."/>
            <person name="Pagani I."/>
            <person name="Ivanova N."/>
            <person name="Mikhailova N."/>
            <person name="Pati A."/>
            <person name="Chen A."/>
            <person name="Palaniappan K."/>
            <person name="Land M."/>
            <person name="Hauser L."/>
            <person name="Jeffries C.D."/>
            <person name="Chang Y.J."/>
            <person name="Brambilla E.M."/>
            <person name="Rohde M."/>
            <person name="Spring S."/>
            <person name="Goker M."/>
            <person name="Detter J.C."/>
            <person name="Woyke T."/>
            <person name="Bristow J."/>
            <person name="Eisen J.A."/>
            <person name="Markowitz V."/>
            <person name="Hugenholtz P."/>
            <person name="Kyrpides N.C."/>
            <person name="Klenk H.P."/>
        </authorList>
    </citation>
    <scope>NUCLEOTIDE SEQUENCE [LARGE SCALE GENOMIC DNA]</scope>
    <source>
        <strain evidence="16">DSM 15286 / JCM 11887 / CIR29812</strain>
    </source>
</reference>
<name>F8ACS7_THEID</name>
<dbReference type="CDD" id="cd01121">
    <property type="entry name" value="RadA_SMS_N"/>
    <property type="match status" value="1"/>
</dbReference>
<dbReference type="PRINTS" id="PR01874">
    <property type="entry name" value="DNAREPAIRADA"/>
</dbReference>
<dbReference type="KEGG" id="tid:Thein_0841"/>
<dbReference type="PANTHER" id="PTHR32472:SF10">
    <property type="entry name" value="DNA REPAIR PROTEIN RADA-LIKE PROTEIN"/>
    <property type="match status" value="1"/>
</dbReference>
<comment type="similarity">
    <text evidence="11 13">Belongs to the RecA family. RadA subfamily.</text>
</comment>
<dbReference type="OrthoDB" id="9803906at2"/>
<sequence>MAKFYCQECGYKSLKWLGRCPGCGSWGTLVEETSSIISKKTSRKANLLKINEVESLKEKRLATGLSELDQVLGGGIVPGSLILLGGDPGIGKSTLLLQVLKNLASDGYKVVYLSGEESPQQIKLRAERLGVIKEDILLLPETDLAAALSSVEEESPVLLAVDSIQTVFWPEVSSAPGSVSQVRECTNKLLEFAKNKNVAVILVGHVTKEGMLAGPRVLEHLVDTVLYFEGERTAHFRILRAVKNRFGSTNEIGVFEMTSSGLKPISNPSAIFLTRETLDVPGSVICATLEGTRPILVEVQALVSRSYLATPRRTSVGFDPQRLAMIAAILEKKAGLSFYDQDIYLNVVGGLKLTEPGVDLAVAMALASSRLDRPLPQGLFLFGEIGLTGEVRQVSYPEVRLKEGEKLGFDTVCAPRENLSSISNQIHLKQLPVSNLQEAIEILLLN</sequence>
<dbReference type="InterPro" id="IPR041166">
    <property type="entry name" value="Rubredoxin_2"/>
</dbReference>
<evidence type="ECO:0000256" key="13">
    <source>
        <dbReference type="RuleBase" id="RU003555"/>
    </source>
</evidence>
<dbReference type="RefSeq" id="WP_013907462.1">
    <property type="nucleotide sequence ID" value="NC_015681.1"/>
</dbReference>
<dbReference type="InterPro" id="IPR027417">
    <property type="entry name" value="P-loop_NTPase"/>
</dbReference>
<evidence type="ECO:0000259" key="14">
    <source>
        <dbReference type="PROSITE" id="PS50162"/>
    </source>
</evidence>
<dbReference type="Gene3D" id="3.40.50.300">
    <property type="entry name" value="P-loop containing nucleotide triphosphate hydrolases"/>
    <property type="match status" value="1"/>
</dbReference>
<dbReference type="InterPro" id="IPR014721">
    <property type="entry name" value="Ribsml_uS5_D2-typ_fold_subgr"/>
</dbReference>
<dbReference type="InterPro" id="IPR004504">
    <property type="entry name" value="DNA_repair_RadA"/>
</dbReference>
<dbReference type="GO" id="GO:0005829">
    <property type="term" value="C:cytosol"/>
    <property type="evidence" value="ECO:0007669"/>
    <property type="project" value="TreeGrafter"/>
</dbReference>
<keyword evidence="2 11" id="KW-0547">Nucleotide-binding</keyword>
<comment type="domain">
    <text evidence="11">The middle region has homology to RecA with ATPase motifs including the RadA KNRFG motif, while the C-terminus is homologous to Lon protease.</text>
</comment>
<dbReference type="AlphaFoldDB" id="F8ACS7"/>
<feature type="domain" description="RecA family profile 1" evidence="14">
    <location>
        <begin position="57"/>
        <end position="206"/>
    </location>
</feature>
<feature type="short sequence motif" description="RadA KNRFG motif" evidence="11">
    <location>
        <begin position="243"/>
        <end position="247"/>
    </location>
</feature>
<gene>
    <name evidence="11" type="primary">radA</name>
    <name evidence="15" type="ordered locus">Thein_0841</name>
</gene>
<evidence type="ECO:0000256" key="7">
    <source>
        <dbReference type="ARBA" id="ARBA00022840"/>
    </source>
</evidence>
<dbReference type="HAMAP" id="MF_01498">
    <property type="entry name" value="RadA_bact"/>
    <property type="match status" value="1"/>
</dbReference>
<dbReference type="Gene3D" id="3.30.230.10">
    <property type="match status" value="1"/>
</dbReference>
<keyword evidence="9 11" id="KW-0238">DNA-binding</keyword>
<dbReference type="SMART" id="SM00382">
    <property type="entry name" value="AAA"/>
    <property type="match status" value="1"/>
</dbReference>
<dbReference type="FunCoup" id="F8ACS7">
    <property type="interactions" value="314"/>
</dbReference>
<keyword evidence="4 13" id="KW-0863">Zinc-finger</keyword>
<keyword evidence="6 13" id="KW-0862">Zinc</keyword>
<keyword evidence="1 11" id="KW-0479">Metal-binding</keyword>
<comment type="function">
    <text evidence="13">DNA-dependent ATPase involved in processing of recombination intermediates, plays a role in repairing DNA breaks. Stimulates the branch migration of RecA-mediated strand transfer reactions, allowing the 3' invading strand to extend heteroduplex DNA faster. Binds ssDNA in the presence of ADP but not other nucleotides, has ATPase activity that is stimulated by ssDNA and various branched DNA structures, but inhibited by SSB. Does not have RecA's homology-searching function.</text>
</comment>
<feature type="region of interest" description="Lon-protease-like" evidence="11">
    <location>
        <begin position="342"/>
        <end position="446"/>
    </location>
</feature>
<dbReference type="GO" id="GO:0005524">
    <property type="term" value="F:ATP binding"/>
    <property type="evidence" value="ECO:0007669"/>
    <property type="project" value="UniProtKB-UniRule"/>
</dbReference>
<dbReference type="HOGENOM" id="CLU_018264_0_1_0"/>
<evidence type="ECO:0000256" key="10">
    <source>
        <dbReference type="ARBA" id="ARBA00023204"/>
    </source>
</evidence>
<evidence type="ECO:0000313" key="16">
    <source>
        <dbReference type="Proteomes" id="UP000006793"/>
    </source>
</evidence>
<dbReference type="PROSITE" id="PS50162">
    <property type="entry name" value="RECA_2"/>
    <property type="match status" value="1"/>
</dbReference>
<feature type="binding site" evidence="11">
    <location>
        <begin position="86"/>
        <end position="93"/>
    </location>
    <ligand>
        <name>ATP</name>
        <dbReference type="ChEBI" id="CHEBI:30616"/>
    </ligand>
</feature>
<keyword evidence="10 11" id="KW-0234">DNA repair</keyword>
<dbReference type="GO" id="GO:0000725">
    <property type="term" value="P:recombinational repair"/>
    <property type="evidence" value="ECO:0007669"/>
    <property type="project" value="UniProtKB-UniRule"/>
</dbReference>
<comment type="function">
    <text evidence="11">Plays a role in repairing double-strand DNA breaks, probably involving stabilizing or processing branched DNA or blocked replication forks.</text>
</comment>
<evidence type="ECO:0000256" key="8">
    <source>
        <dbReference type="ARBA" id="ARBA00023016"/>
    </source>
</evidence>
<reference evidence="16" key="1">
    <citation type="submission" date="2011-04" db="EMBL/GenBank/DDBJ databases">
        <title>The complete genome of Thermodesulfatator indicus DSM 15286.</title>
        <authorList>
            <person name="Lucas S."/>
            <person name="Copeland A."/>
            <person name="Lapidus A."/>
            <person name="Bruce D."/>
            <person name="Goodwin L."/>
            <person name="Pitluck S."/>
            <person name="Peters L."/>
            <person name="Kyrpides N."/>
            <person name="Mavromatis K."/>
            <person name="Pagani I."/>
            <person name="Ivanova N."/>
            <person name="Saunders L."/>
            <person name="Detter J.C."/>
            <person name="Tapia R."/>
            <person name="Han C."/>
            <person name="Land M."/>
            <person name="Hauser L."/>
            <person name="Markowitz V."/>
            <person name="Cheng J.-F."/>
            <person name="Hugenholtz P."/>
            <person name="Woyke T."/>
            <person name="Wu D."/>
            <person name="Spring S."/>
            <person name="Schroeder M."/>
            <person name="Brambilla E."/>
            <person name="Klenk H.-P."/>
            <person name="Eisen J.A."/>
        </authorList>
    </citation>
    <scope>NUCLEOTIDE SEQUENCE [LARGE SCALE GENOMIC DNA]</scope>
    <source>
        <strain evidence="16">DSM 15286 / JCM 11887 / CIR29812</strain>
    </source>
</reference>
<organism evidence="15 16">
    <name type="scientific">Thermodesulfatator indicus (strain DSM 15286 / JCM 11887 / CIR29812)</name>
    <dbReference type="NCBI Taxonomy" id="667014"/>
    <lineage>
        <taxon>Bacteria</taxon>
        <taxon>Pseudomonadati</taxon>
        <taxon>Thermodesulfobacteriota</taxon>
        <taxon>Thermodesulfobacteria</taxon>
        <taxon>Thermodesulfobacteriales</taxon>
        <taxon>Thermodesulfatatoraceae</taxon>
        <taxon>Thermodesulfatator</taxon>
    </lineage>
</organism>
<dbReference type="GO" id="GO:0016787">
    <property type="term" value="F:hydrolase activity"/>
    <property type="evidence" value="ECO:0007669"/>
    <property type="project" value="UniProtKB-KW"/>
</dbReference>
<dbReference type="SUPFAM" id="SSF54211">
    <property type="entry name" value="Ribosomal protein S5 domain 2-like"/>
    <property type="match status" value="1"/>
</dbReference>
<evidence type="ECO:0000256" key="9">
    <source>
        <dbReference type="ARBA" id="ARBA00023125"/>
    </source>
</evidence>
<protein>
    <recommendedName>
        <fullName evidence="11 12">DNA repair protein RadA</fullName>
    </recommendedName>
</protein>
<keyword evidence="7 11" id="KW-0067">ATP-binding</keyword>
<keyword evidence="16" id="KW-1185">Reference proteome</keyword>
<evidence type="ECO:0000256" key="11">
    <source>
        <dbReference type="HAMAP-Rule" id="MF_01498"/>
    </source>
</evidence>
<dbReference type="Pfam" id="PF13481">
    <property type="entry name" value="AAA_25"/>
    <property type="match status" value="1"/>
</dbReference>
<dbReference type="NCBIfam" id="TIGR00416">
    <property type="entry name" value="sms"/>
    <property type="match status" value="1"/>
</dbReference>
<dbReference type="InParanoid" id="F8ACS7"/>
<dbReference type="PANTHER" id="PTHR32472">
    <property type="entry name" value="DNA REPAIR PROTEIN RADA"/>
    <property type="match status" value="1"/>
</dbReference>
<dbReference type="SUPFAM" id="SSF52540">
    <property type="entry name" value="P-loop containing nucleoside triphosphate hydrolases"/>
    <property type="match status" value="1"/>
</dbReference>
<dbReference type="PATRIC" id="fig|667014.3.peg.864"/>
<accession>F8ACS7</accession>
<keyword evidence="5" id="KW-0378">Hydrolase</keyword>
<dbReference type="PaxDb" id="667014-Thein_0841"/>
<keyword evidence="3 11" id="KW-0227">DNA damage</keyword>
<keyword evidence="8 11" id="KW-0346">Stress response</keyword>
<dbReference type="eggNOG" id="COG1066">
    <property type="taxonomic scope" value="Bacteria"/>
</dbReference>
<dbReference type="GO" id="GO:0003684">
    <property type="term" value="F:damaged DNA binding"/>
    <property type="evidence" value="ECO:0007669"/>
    <property type="project" value="InterPro"/>
</dbReference>
<evidence type="ECO:0000313" key="15">
    <source>
        <dbReference type="EMBL" id="AEH44718.1"/>
    </source>
</evidence>
<dbReference type="MEROPS" id="S16.A04"/>
<evidence type="ECO:0000256" key="5">
    <source>
        <dbReference type="ARBA" id="ARBA00022801"/>
    </source>
</evidence>
<evidence type="ECO:0000256" key="3">
    <source>
        <dbReference type="ARBA" id="ARBA00022763"/>
    </source>
</evidence>